<evidence type="ECO:0000313" key="2">
    <source>
        <dbReference type="Proteomes" id="UP000541810"/>
    </source>
</evidence>
<organism evidence="1 2">
    <name type="scientific">Algisphaera agarilytica</name>
    <dbReference type="NCBI Taxonomy" id="1385975"/>
    <lineage>
        <taxon>Bacteria</taxon>
        <taxon>Pseudomonadati</taxon>
        <taxon>Planctomycetota</taxon>
        <taxon>Phycisphaerae</taxon>
        <taxon>Phycisphaerales</taxon>
        <taxon>Phycisphaeraceae</taxon>
        <taxon>Algisphaera</taxon>
    </lineage>
</organism>
<accession>A0A7X0H8B4</accession>
<proteinExistence type="predicted"/>
<dbReference type="RefSeq" id="WP_184677238.1">
    <property type="nucleotide sequence ID" value="NZ_JACHGY010000001.1"/>
</dbReference>
<reference evidence="1 2" key="1">
    <citation type="submission" date="2020-08" db="EMBL/GenBank/DDBJ databases">
        <title>Genomic Encyclopedia of Type Strains, Phase IV (KMG-IV): sequencing the most valuable type-strain genomes for metagenomic binning, comparative biology and taxonomic classification.</title>
        <authorList>
            <person name="Goeker M."/>
        </authorList>
    </citation>
    <scope>NUCLEOTIDE SEQUENCE [LARGE SCALE GENOMIC DNA]</scope>
    <source>
        <strain evidence="1 2">DSM 103725</strain>
    </source>
</reference>
<gene>
    <name evidence="1" type="ORF">HNQ40_001475</name>
</gene>
<keyword evidence="2" id="KW-1185">Reference proteome</keyword>
<sequence length="104" mass="11372">MITTPTPAPAGPTTGLRQNLLFLYLANSSLSSAVVAWSNYDGTTTDPPEMDDPEPPYTSALAAMRDGWRVLQVSPLTAPPTGREFDLDYLKFEVILEKLEEVSL</sequence>
<evidence type="ECO:0000313" key="1">
    <source>
        <dbReference type="EMBL" id="MBB6429669.1"/>
    </source>
</evidence>
<name>A0A7X0H8B4_9BACT</name>
<dbReference type="Proteomes" id="UP000541810">
    <property type="component" value="Unassembled WGS sequence"/>
</dbReference>
<protein>
    <submittedName>
        <fullName evidence="1">Uncharacterized protein</fullName>
    </submittedName>
</protein>
<dbReference type="EMBL" id="JACHGY010000001">
    <property type="protein sequence ID" value="MBB6429669.1"/>
    <property type="molecule type" value="Genomic_DNA"/>
</dbReference>
<comment type="caution">
    <text evidence="1">The sequence shown here is derived from an EMBL/GenBank/DDBJ whole genome shotgun (WGS) entry which is preliminary data.</text>
</comment>
<dbReference type="AlphaFoldDB" id="A0A7X0H8B4"/>